<keyword evidence="3" id="KW-0804">Transcription</keyword>
<dbReference type="PRINTS" id="PR00032">
    <property type="entry name" value="HTHARAC"/>
</dbReference>
<dbReference type="PANTHER" id="PTHR43280">
    <property type="entry name" value="ARAC-FAMILY TRANSCRIPTIONAL REGULATOR"/>
    <property type="match status" value="1"/>
</dbReference>
<dbReference type="InterPro" id="IPR011006">
    <property type="entry name" value="CheY-like_superfamily"/>
</dbReference>
<evidence type="ECO:0000313" key="8">
    <source>
        <dbReference type="Proteomes" id="UP000665561"/>
    </source>
</evidence>
<keyword evidence="4" id="KW-0597">Phosphoprotein</keyword>
<dbReference type="InterPro" id="IPR018060">
    <property type="entry name" value="HTH_AraC"/>
</dbReference>
<evidence type="ECO:0000259" key="6">
    <source>
        <dbReference type="PROSITE" id="PS50110"/>
    </source>
</evidence>
<gene>
    <name evidence="7" type="ORF">GT019_09380</name>
</gene>
<proteinExistence type="predicted"/>
<reference evidence="7 8" key="1">
    <citation type="submission" date="2020-01" db="EMBL/GenBank/DDBJ databases">
        <title>Paenibacillus soybeanensis sp. nov. isolated from the nodules of soybean (Glycine max(L.) Merr).</title>
        <authorList>
            <person name="Wang H."/>
        </authorList>
    </citation>
    <scope>NUCLEOTIDE SEQUENCE [LARGE SCALE GENOMIC DNA]</scope>
    <source>
        <strain evidence="7 8">T1</strain>
    </source>
</reference>
<evidence type="ECO:0000256" key="2">
    <source>
        <dbReference type="ARBA" id="ARBA00023125"/>
    </source>
</evidence>
<dbReference type="Proteomes" id="UP000665561">
    <property type="component" value="Unassembled WGS sequence"/>
</dbReference>
<comment type="caution">
    <text evidence="7">The sequence shown here is derived from an EMBL/GenBank/DDBJ whole genome shotgun (WGS) entry which is preliminary data.</text>
</comment>
<protein>
    <submittedName>
        <fullName evidence="7">Response regulator</fullName>
    </submittedName>
</protein>
<dbReference type="PROSITE" id="PS50110">
    <property type="entry name" value="RESPONSE_REGULATORY"/>
    <property type="match status" value="1"/>
</dbReference>
<feature type="domain" description="Response regulatory" evidence="6">
    <location>
        <begin position="3"/>
        <end position="120"/>
    </location>
</feature>
<dbReference type="EMBL" id="JAAAMV010000004">
    <property type="protein sequence ID" value="NBD24084.1"/>
    <property type="molecule type" value="Genomic_DNA"/>
</dbReference>
<evidence type="ECO:0000313" key="7">
    <source>
        <dbReference type="EMBL" id="NBD24084.1"/>
    </source>
</evidence>
<dbReference type="SUPFAM" id="SSF46689">
    <property type="entry name" value="Homeodomain-like"/>
    <property type="match status" value="2"/>
</dbReference>
<dbReference type="InterPro" id="IPR009057">
    <property type="entry name" value="Homeodomain-like_sf"/>
</dbReference>
<dbReference type="Pfam" id="PF12833">
    <property type="entry name" value="HTH_18"/>
    <property type="match status" value="1"/>
</dbReference>
<feature type="modified residue" description="4-aspartylphosphate" evidence="4">
    <location>
        <position position="55"/>
    </location>
</feature>
<evidence type="ECO:0000256" key="1">
    <source>
        <dbReference type="ARBA" id="ARBA00023015"/>
    </source>
</evidence>
<keyword evidence="2" id="KW-0238">DNA-binding</keyword>
<dbReference type="PROSITE" id="PS01124">
    <property type="entry name" value="HTH_ARAC_FAMILY_2"/>
    <property type="match status" value="1"/>
</dbReference>
<evidence type="ECO:0000259" key="5">
    <source>
        <dbReference type="PROSITE" id="PS01124"/>
    </source>
</evidence>
<evidence type="ECO:0000256" key="3">
    <source>
        <dbReference type="ARBA" id="ARBA00023163"/>
    </source>
</evidence>
<dbReference type="Gene3D" id="3.40.50.2300">
    <property type="match status" value="1"/>
</dbReference>
<dbReference type="Pfam" id="PF00072">
    <property type="entry name" value="Response_reg"/>
    <property type="match status" value="1"/>
</dbReference>
<dbReference type="RefSeq" id="WP_161742888.1">
    <property type="nucleotide sequence ID" value="NZ_JAAAMV010000004.1"/>
</dbReference>
<dbReference type="CDD" id="cd17536">
    <property type="entry name" value="REC_YesN-like"/>
    <property type="match status" value="1"/>
</dbReference>
<evidence type="ECO:0000256" key="4">
    <source>
        <dbReference type="PROSITE-ProRule" id="PRU00169"/>
    </source>
</evidence>
<keyword evidence="8" id="KW-1185">Reference proteome</keyword>
<keyword evidence="1" id="KW-0805">Transcription regulation</keyword>
<organism evidence="7 8">
    <name type="scientific">Paenibacillus glycinis</name>
    <dbReference type="NCBI Taxonomy" id="2697035"/>
    <lineage>
        <taxon>Bacteria</taxon>
        <taxon>Bacillati</taxon>
        <taxon>Bacillota</taxon>
        <taxon>Bacilli</taxon>
        <taxon>Bacillales</taxon>
        <taxon>Paenibacillaceae</taxon>
        <taxon>Paenibacillus</taxon>
    </lineage>
</organism>
<dbReference type="SMART" id="SM00448">
    <property type="entry name" value="REC"/>
    <property type="match status" value="1"/>
</dbReference>
<dbReference type="InterPro" id="IPR020449">
    <property type="entry name" value="Tscrpt_reg_AraC-type_HTH"/>
</dbReference>
<dbReference type="InterPro" id="IPR001789">
    <property type="entry name" value="Sig_transdc_resp-reg_receiver"/>
</dbReference>
<sequence>MYRLMIVDDERFTVDGLYEMLEEIEDLELDLYRAYSPEEALDWLSRTRIDIVLSDVRMPGMTGLELQKRIVAQWPRCKIIFLTGIHQLETAQHAIRTGSIDYILKTEGDEAIERSIRKAIDALDAESANEGFLLQAQRRLSEALPQLHRDWLQSVLELRAPVGTNDKLAELRIPLLGELPVIPLIGRIDWPEAADYRDRTLLLYAVQNIAAEYYASLAFFSASLDRLHFVCLLQPRGEGLCHFGDHFSGRDEREAPDLSGACFDPAPDSGSATAFSAAHWQQAAGFAHGTMESIQQTCGRLLQLDVSLICSVRPVDWGSLPGVCDSMKKQLLIGLGSGDRMLLLWKPGEESEQPTGLLPLPPLRILSSQLERLLEEGSEAEFEAAVRHYLSLPARYADYALVYYGIAGVLLSHMTQGSPDQTDAGIADIDALMNLSAHRTREAALQHLIHAAAGICERRKSAQTERTRQLIAKLQHYIRANLGGDLSLTRLSEVVFLNPAYLSVLYKQQTGGNLSEYIAEARLDKAKELLATTPCKIHEVADQVGFETAGYFNRFFKKRLHVTPQEFRARE</sequence>
<dbReference type="Gene3D" id="1.10.10.60">
    <property type="entry name" value="Homeodomain-like"/>
    <property type="match status" value="2"/>
</dbReference>
<accession>A0ABW9XN89</accession>
<name>A0ABW9XN89_9BACL</name>
<dbReference type="PANTHER" id="PTHR43280:SF28">
    <property type="entry name" value="HTH-TYPE TRANSCRIPTIONAL ACTIVATOR RHAS"/>
    <property type="match status" value="1"/>
</dbReference>
<dbReference type="SUPFAM" id="SSF52172">
    <property type="entry name" value="CheY-like"/>
    <property type="match status" value="1"/>
</dbReference>
<feature type="domain" description="HTH araC/xylS-type" evidence="5">
    <location>
        <begin position="472"/>
        <end position="570"/>
    </location>
</feature>
<dbReference type="SMART" id="SM00342">
    <property type="entry name" value="HTH_ARAC"/>
    <property type="match status" value="1"/>
</dbReference>